<dbReference type="GO" id="GO:0000160">
    <property type="term" value="P:phosphorelay signal transduction system"/>
    <property type="evidence" value="ECO:0007669"/>
    <property type="project" value="UniProtKB-KW"/>
</dbReference>
<dbReference type="RefSeq" id="WP_369601536.1">
    <property type="nucleotide sequence ID" value="NZ_CP154858.1"/>
</dbReference>
<name>A0AB39UXG0_9GAMM</name>
<evidence type="ECO:0000313" key="3">
    <source>
        <dbReference type="EMBL" id="XDT72530.1"/>
    </source>
</evidence>
<protein>
    <submittedName>
        <fullName evidence="3">Hpt domain-containing protein</fullName>
    </submittedName>
</protein>
<dbReference type="EMBL" id="CP154858">
    <property type="protein sequence ID" value="XDT72530.1"/>
    <property type="molecule type" value="Genomic_DNA"/>
</dbReference>
<dbReference type="InterPro" id="IPR008207">
    <property type="entry name" value="Sig_transdc_His_kin_Hpt_dom"/>
</dbReference>
<dbReference type="Gene3D" id="1.20.120.160">
    <property type="entry name" value="HPT domain"/>
    <property type="match status" value="1"/>
</dbReference>
<dbReference type="KEGG" id="tcd:AAIA72_00660"/>
<dbReference type="AlphaFoldDB" id="A0AB39UXG0"/>
<dbReference type="SUPFAM" id="SSF47226">
    <property type="entry name" value="Histidine-containing phosphotransfer domain, HPT domain"/>
    <property type="match status" value="1"/>
</dbReference>
<feature type="domain" description="HPt" evidence="2">
    <location>
        <begin position="24"/>
        <end position="104"/>
    </location>
</feature>
<evidence type="ECO:0000259" key="2">
    <source>
        <dbReference type="Pfam" id="PF01627"/>
    </source>
</evidence>
<dbReference type="InterPro" id="IPR036641">
    <property type="entry name" value="HPT_dom_sf"/>
</dbReference>
<accession>A0AB39UXG0</accession>
<organism evidence="3">
    <name type="scientific">Thermohahella caldifontis</name>
    <dbReference type="NCBI Taxonomy" id="3142973"/>
    <lineage>
        <taxon>Bacteria</taxon>
        <taxon>Pseudomonadati</taxon>
        <taxon>Pseudomonadota</taxon>
        <taxon>Gammaproteobacteria</taxon>
        <taxon>Oceanospirillales</taxon>
        <taxon>Hahellaceae</taxon>
        <taxon>Thermohahella</taxon>
    </lineage>
</organism>
<evidence type="ECO:0000256" key="1">
    <source>
        <dbReference type="ARBA" id="ARBA00023012"/>
    </source>
</evidence>
<dbReference type="Pfam" id="PF01627">
    <property type="entry name" value="Hpt"/>
    <property type="match status" value="1"/>
</dbReference>
<sequence length="118" mass="13009">MATSLEEKLAALSRDYLRNLSGRLDDLNEHWQCLTQARRQDALRDAMIVAHSIAGSAQTFGFPDVSVAARELELAFRAIEEQGLILPLPSHQAGQLEALISRLEVTIRTAQNPESAGR</sequence>
<reference evidence="3" key="1">
    <citation type="submission" date="2024-05" db="EMBL/GenBank/DDBJ databases">
        <title>Genome sequencing of novel strain.</title>
        <authorList>
            <person name="Ganbat D."/>
            <person name="Ganbat S."/>
            <person name="Lee S.-J."/>
        </authorList>
    </citation>
    <scope>NUCLEOTIDE SEQUENCE</scope>
    <source>
        <strain evidence="3">SMD15-11</strain>
    </source>
</reference>
<proteinExistence type="predicted"/>
<keyword evidence="1" id="KW-0902">Two-component regulatory system</keyword>
<dbReference type="GO" id="GO:0004672">
    <property type="term" value="F:protein kinase activity"/>
    <property type="evidence" value="ECO:0007669"/>
    <property type="project" value="UniProtKB-ARBA"/>
</dbReference>
<gene>
    <name evidence="3" type="ORF">AAIA72_00660</name>
</gene>